<evidence type="ECO:0000256" key="2">
    <source>
        <dbReference type="SAM" id="Phobius"/>
    </source>
</evidence>
<feature type="transmembrane region" description="Helical" evidence="2">
    <location>
        <begin position="12"/>
        <end position="31"/>
    </location>
</feature>
<evidence type="ECO:0000313" key="4">
    <source>
        <dbReference type="Proteomes" id="UP000776164"/>
    </source>
</evidence>
<feature type="compositionally biased region" description="Low complexity" evidence="1">
    <location>
        <begin position="38"/>
        <end position="64"/>
    </location>
</feature>
<dbReference type="EMBL" id="JAFBBU010000001">
    <property type="protein sequence ID" value="MBM7470549.1"/>
    <property type="molecule type" value="Genomic_DNA"/>
</dbReference>
<keyword evidence="2" id="KW-0812">Transmembrane</keyword>
<proteinExistence type="predicted"/>
<reference evidence="3 4" key="1">
    <citation type="submission" date="2021-01" db="EMBL/GenBank/DDBJ databases">
        <title>Sequencing the genomes of 1000 actinobacteria strains.</title>
        <authorList>
            <person name="Klenk H.-P."/>
        </authorList>
    </citation>
    <scope>NUCLEOTIDE SEQUENCE [LARGE SCALE GENOMIC DNA]</scope>
    <source>
        <strain evidence="3 4">DSM 13057</strain>
    </source>
</reference>
<dbReference type="RefSeq" id="WP_205106288.1">
    <property type="nucleotide sequence ID" value="NZ_BAAAHT010000001.1"/>
</dbReference>
<keyword evidence="2" id="KW-0472">Membrane</keyword>
<sequence length="241" mass="24577">MQTYTASGRSRWPWIIGGAVILIAVIVAIIYGTSHGTTTTADPTTTASPSASPSATATTQPTQGGSDGNDDAAPTGCLGGANRDADMVLAAQKAAPHTTSGAVEVAAAFFRWAIRYPYPATDEADAMSATIMSANAPASFKDIAGAYAHGNDISGGQVPEGTDFYLSTVPGRWLVESSSTSDQITVDVSAAFVVADALSPTKSASEAFIMVWEDGGWKVDREQQADTAALAAGGTLFTAGC</sequence>
<organism evidence="3 4">
    <name type="scientific">Subtercola frigoramans</name>
    <dbReference type="NCBI Taxonomy" id="120298"/>
    <lineage>
        <taxon>Bacteria</taxon>
        <taxon>Bacillati</taxon>
        <taxon>Actinomycetota</taxon>
        <taxon>Actinomycetes</taxon>
        <taxon>Micrococcales</taxon>
        <taxon>Microbacteriaceae</taxon>
        <taxon>Subtercola</taxon>
    </lineage>
</organism>
<comment type="caution">
    <text evidence="3">The sequence shown here is derived from an EMBL/GenBank/DDBJ whole genome shotgun (WGS) entry which is preliminary data.</text>
</comment>
<protein>
    <submittedName>
        <fullName evidence="3">Uncharacterized protein</fullName>
    </submittedName>
</protein>
<dbReference type="Proteomes" id="UP000776164">
    <property type="component" value="Unassembled WGS sequence"/>
</dbReference>
<accession>A0ABS2L0G0</accession>
<gene>
    <name evidence="3" type="ORF">JOE66_000183</name>
</gene>
<evidence type="ECO:0000313" key="3">
    <source>
        <dbReference type="EMBL" id="MBM7470549.1"/>
    </source>
</evidence>
<keyword evidence="2" id="KW-1133">Transmembrane helix</keyword>
<keyword evidence="4" id="KW-1185">Reference proteome</keyword>
<evidence type="ECO:0000256" key="1">
    <source>
        <dbReference type="SAM" id="MobiDB-lite"/>
    </source>
</evidence>
<feature type="region of interest" description="Disordered" evidence="1">
    <location>
        <begin position="38"/>
        <end position="77"/>
    </location>
</feature>
<name>A0ABS2L0G0_9MICO</name>